<evidence type="ECO:0000256" key="2">
    <source>
        <dbReference type="ARBA" id="ARBA00022729"/>
    </source>
</evidence>
<gene>
    <name evidence="5" type="ORF">F0U83_08140</name>
</gene>
<dbReference type="EMBL" id="CP043869">
    <property type="protein sequence ID" value="QEQ98376.1"/>
    <property type="molecule type" value="Genomic_DNA"/>
</dbReference>
<keyword evidence="2 3" id="KW-0732">Signal</keyword>
<evidence type="ECO:0000313" key="5">
    <source>
        <dbReference type="EMBL" id="QEQ98376.1"/>
    </source>
</evidence>
<dbReference type="SUPFAM" id="SSF53850">
    <property type="entry name" value="Periplasmic binding protein-like II"/>
    <property type="match status" value="1"/>
</dbReference>
<dbReference type="OrthoDB" id="6117559at2"/>
<sequence>MSVLVSLLLAYGLNVEAANLPTTLKVGVPTPGQKPFFWLDDRGEYQGIYPDTLRLIAKDLQVDLEFIPLSQARIRRHFTVGKLDIEMGVPMNEPEDSALKEVSRYSRPFSVINEVIIYRPELSFPVFILRDLEGQRVATVRGTSVPYYLIREDLTNEWQIAQRVHRGWNDIGLMKEAVALHYQHSENLNYKTSLPYASKPVTFRLHRNKGALLPLMNNSIKRLEEEGKLEELVCKYLCGTGK</sequence>
<feature type="signal peptide" evidence="3">
    <location>
        <begin position="1"/>
        <end position="17"/>
    </location>
</feature>
<reference evidence="5 6" key="1">
    <citation type="journal article" date="2019" name="Biochem. Eng. J.">
        <title>Metabolic engineering of the marine bacteria Neptunomonas concharum for the production of acetoin and meso-2,3-butanediol from acetate.</title>
        <authorList>
            <person name="Li W."/>
            <person name="Pu N."/>
            <person name="Liu C.-X."/>
            <person name="Yuan Q.-P."/>
            <person name="Li Z.-J."/>
        </authorList>
    </citation>
    <scope>NUCLEOTIDE SEQUENCE [LARGE SCALE GENOMIC DNA]</scope>
    <source>
        <strain evidence="5 6">JCM17730</strain>
    </source>
</reference>
<feature type="domain" description="Solute-binding protein family 3/N-terminal" evidence="4">
    <location>
        <begin position="23"/>
        <end position="237"/>
    </location>
</feature>
<evidence type="ECO:0000256" key="1">
    <source>
        <dbReference type="ARBA" id="ARBA00010333"/>
    </source>
</evidence>
<dbReference type="KEGG" id="ncu:F0U83_08140"/>
<keyword evidence="6" id="KW-1185">Reference proteome</keyword>
<proteinExistence type="inferred from homology"/>
<organism evidence="5 6">
    <name type="scientific">Neptunomonas concharum</name>
    <dbReference type="NCBI Taxonomy" id="1031538"/>
    <lineage>
        <taxon>Bacteria</taxon>
        <taxon>Pseudomonadati</taxon>
        <taxon>Pseudomonadota</taxon>
        <taxon>Gammaproteobacteria</taxon>
        <taxon>Oceanospirillales</taxon>
        <taxon>Oceanospirillaceae</taxon>
        <taxon>Neptunomonas</taxon>
    </lineage>
</organism>
<accession>A0A5P1RH60</accession>
<name>A0A5P1RH60_9GAMM</name>
<dbReference type="Gene3D" id="3.40.190.10">
    <property type="entry name" value="Periplasmic binding protein-like II"/>
    <property type="match status" value="2"/>
</dbReference>
<dbReference type="PANTHER" id="PTHR35936:SF17">
    <property type="entry name" value="ARGININE-BINDING EXTRACELLULAR PROTEIN ARTP"/>
    <property type="match status" value="1"/>
</dbReference>
<comment type="similarity">
    <text evidence="1">Belongs to the bacterial solute-binding protein 3 family.</text>
</comment>
<dbReference type="AlphaFoldDB" id="A0A5P1RH60"/>
<dbReference type="InterPro" id="IPR001638">
    <property type="entry name" value="Solute-binding_3/MltF_N"/>
</dbReference>
<evidence type="ECO:0000256" key="3">
    <source>
        <dbReference type="SAM" id="SignalP"/>
    </source>
</evidence>
<evidence type="ECO:0000313" key="6">
    <source>
        <dbReference type="Proteomes" id="UP000324760"/>
    </source>
</evidence>
<dbReference type="Pfam" id="PF00497">
    <property type="entry name" value="SBP_bac_3"/>
    <property type="match status" value="1"/>
</dbReference>
<dbReference type="PANTHER" id="PTHR35936">
    <property type="entry name" value="MEMBRANE-BOUND LYTIC MUREIN TRANSGLYCOSYLASE F"/>
    <property type="match status" value="1"/>
</dbReference>
<protein>
    <submittedName>
        <fullName evidence="5">Amino acid ABC transporter substrate-binding protein</fullName>
    </submittedName>
</protein>
<dbReference type="Proteomes" id="UP000324760">
    <property type="component" value="Chromosome"/>
</dbReference>
<evidence type="ECO:0000259" key="4">
    <source>
        <dbReference type="SMART" id="SM00062"/>
    </source>
</evidence>
<feature type="chain" id="PRO_5024902965" evidence="3">
    <location>
        <begin position="18"/>
        <end position="242"/>
    </location>
</feature>
<dbReference type="SMART" id="SM00062">
    <property type="entry name" value="PBPb"/>
    <property type="match status" value="1"/>
</dbReference>